<reference evidence="1" key="1">
    <citation type="submission" date="2019-07" db="EMBL/GenBank/DDBJ databases">
        <title>Genomic Encyclopedia of Type Strains, Phase IV (KMG-IV): sequencing the most valuable type-strain genomes for metagenomic binning, comparative biology and taxonomic classification.</title>
        <authorList>
            <person name="Goeker M."/>
        </authorList>
    </citation>
    <scope>NUCLEOTIDE SEQUENCE</scope>
    <source>
        <strain evidence="1">DSM 44596</strain>
    </source>
</reference>
<dbReference type="PANTHER" id="PTHR39335:SF1">
    <property type="entry name" value="BLL4220 PROTEIN"/>
    <property type="match status" value="1"/>
</dbReference>
<accession>A0A652YT53</accession>
<dbReference type="PANTHER" id="PTHR39335">
    <property type="entry name" value="BLL4220 PROTEIN"/>
    <property type="match status" value="1"/>
</dbReference>
<dbReference type="PROSITE" id="PS51257">
    <property type="entry name" value="PROKAR_LIPOPROTEIN"/>
    <property type="match status" value="1"/>
</dbReference>
<sequence length="167" mass="17522">MRRQWLFAIVASAALAASGCSYDATDSGTDADNVTVMPTSLSPPAAADAVLLKTADSPLGTIAVDGEGMTVYIYDPDEEHPTGDSCDESCLRHWPAVTSVTDSPVTEGINAALGTVPGPDGSFQVTVNGKPVYRYLDDEVPGDMLGQAVGSLWFMIDEFGNPVFTTE</sequence>
<dbReference type="InterPro" id="IPR005297">
    <property type="entry name" value="Lipoprotein_repeat"/>
</dbReference>
<gene>
    <name evidence="1" type="ORF">FNL38_102419</name>
</gene>
<organism evidence="1">
    <name type="scientific">Nocardia globerula</name>
    <dbReference type="NCBI Taxonomy" id="1818"/>
    <lineage>
        <taxon>Bacteria</taxon>
        <taxon>Bacillati</taxon>
        <taxon>Actinomycetota</taxon>
        <taxon>Actinomycetes</taxon>
        <taxon>Mycobacteriales</taxon>
        <taxon>Nocardiaceae</taxon>
        <taxon>Nocardia</taxon>
    </lineage>
</organism>
<name>A0A652YT53_NOCGL</name>
<keyword evidence="1" id="KW-0449">Lipoprotein</keyword>
<proteinExistence type="predicted"/>
<dbReference type="GO" id="GO:0043448">
    <property type="term" value="P:alkane catabolic process"/>
    <property type="evidence" value="ECO:0007669"/>
    <property type="project" value="TreeGrafter"/>
</dbReference>
<dbReference type="Pfam" id="PF03640">
    <property type="entry name" value="Lipoprotein_15"/>
    <property type="match status" value="2"/>
</dbReference>
<evidence type="ECO:0000313" key="1">
    <source>
        <dbReference type="EMBL" id="TYQ06285.1"/>
    </source>
</evidence>
<dbReference type="EMBL" id="VNIQ01000002">
    <property type="protein sequence ID" value="TYQ06285.1"/>
    <property type="molecule type" value="Genomic_DNA"/>
</dbReference>
<protein>
    <submittedName>
        <fullName evidence="1">Putative lipoprotein with Yx(FWY)xxD motif</fullName>
    </submittedName>
</protein>
<comment type="caution">
    <text evidence="1">The sequence shown here is derived from an EMBL/GenBank/DDBJ whole genome shotgun (WGS) entry which is preliminary data.</text>
</comment>
<dbReference type="AlphaFoldDB" id="A0A652YT53"/>